<dbReference type="Gene3D" id="3.30.70.360">
    <property type="match status" value="1"/>
</dbReference>
<dbReference type="EMBL" id="SACL01000009">
    <property type="protein sequence ID" value="RVT91819.1"/>
    <property type="molecule type" value="Genomic_DNA"/>
</dbReference>
<dbReference type="InterPro" id="IPR011650">
    <property type="entry name" value="Peptidase_M20_dimer"/>
</dbReference>
<dbReference type="InterPro" id="IPR010158">
    <property type="entry name" value="Amidase_Cbmase"/>
</dbReference>
<evidence type="ECO:0000313" key="6">
    <source>
        <dbReference type="Proteomes" id="UP000282957"/>
    </source>
</evidence>
<keyword evidence="6" id="KW-1185">Reference proteome</keyword>
<evidence type="ECO:0000256" key="3">
    <source>
        <dbReference type="PIRSR" id="PIRSR001235-1"/>
    </source>
</evidence>
<keyword evidence="2 5" id="KW-0378">Hydrolase</keyword>
<comment type="cofactor">
    <cofactor evidence="3">
        <name>Zn(2+)</name>
        <dbReference type="ChEBI" id="CHEBI:29105"/>
    </cofactor>
    <text evidence="3">Binds 2 Zn(2+) ions per subunit.</text>
</comment>
<dbReference type="SUPFAM" id="SSF55031">
    <property type="entry name" value="Bacterial exopeptidase dimerisation domain"/>
    <property type="match status" value="1"/>
</dbReference>
<dbReference type="Pfam" id="PF07687">
    <property type="entry name" value="M20_dimer"/>
    <property type="match status" value="1"/>
</dbReference>
<comment type="similarity">
    <text evidence="1">Belongs to the peptidase M20 family.</text>
</comment>
<sequence>MVQAVAPNLVAAVSEARQWDRLMEMAAIGAIPGDSPEDRGVNRPCLSPEDRQARRLIIGWAEQIGLAVSVDQLGNLFFRHEGTEAGAAPVVSGSHMDSQPKGGRFDGIYGVIAAFEAVQALREAGVATRRPIEVVAWTNEEGGRFAPGCMGSMAYAGYAPPNTWDGIRDNAGISWADALAEHQAAEADITRRPLGVVEGQTPHAYVEAHIEQGPVLEQKGLDVGVVTGIQGSRWFSVEIRGRSDHAGTTPLSVRRDAMQDAIRAITALNTLMRDPTDVLRFTVARMEVFPNASNSVADLVRFSIDFRHPDNAVLQARGNAIEGVIQAALTTCTATLSERFHATPAQFAPLVTDAVQRAAEAQGLGWLRMPSGAFHDAQFMVPLCPTGMIFVPCRNGVSHNPAEYSTAPQLAAGTRVLAQVLAELANG</sequence>
<comment type="caution">
    <text evidence="5">The sequence shown here is derived from an EMBL/GenBank/DDBJ whole genome shotgun (WGS) entry which is preliminary data.</text>
</comment>
<dbReference type="InterPro" id="IPR002933">
    <property type="entry name" value="Peptidase_M20"/>
</dbReference>
<feature type="binding site" evidence="3">
    <location>
        <position position="95"/>
    </location>
    <ligand>
        <name>Zn(2+)</name>
        <dbReference type="ChEBI" id="CHEBI:29105"/>
        <label>1</label>
    </ligand>
</feature>
<dbReference type="GO" id="GO:0046872">
    <property type="term" value="F:metal ion binding"/>
    <property type="evidence" value="ECO:0007669"/>
    <property type="project" value="UniProtKB-KW"/>
</dbReference>
<feature type="binding site" evidence="3">
    <location>
        <position position="209"/>
    </location>
    <ligand>
        <name>Zn(2+)</name>
        <dbReference type="ChEBI" id="CHEBI:29105"/>
        <label>1</label>
    </ligand>
</feature>
<dbReference type="PIRSF" id="PIRSF001235">
    <property type="entry name" value="Amidase_carbamoylase"/>
    <property type="match status" value="1"/>
</dbReference>
<dbReference type="PANTHER" id="PTHR32494:SF5">
    <property type="entry name" value="ALLANTOATE AMIDOHYDROLASE"/>
    <property type="match status" value="1"/>
</dbReference>
<feature type="domain" description="Peptidase M20 dimerisation" evidence="4">
    <location>
        <begin position="228"/>
        <end position="327"/>
    </location>
</feature>
<dbReference type="NCBIfam" id="TIGR01879">
    <property type="entry name" value="hydantase"/>
    <property type="match status" value="1"/>
</dbReference>
<dbReference type="GO" id="GO:0016813">
    <property type="term" value="F:hydrolase activity, acting on carbon-nitrogen (but not peptide) bonds, in linear amidines"/>
    <property type="evidence" value="ECO:0007669"/>
    <property type="project" value="InterPro"/>
</dbReference>
<feature type="binding site" evidence="3">
    <location>
        <position position="106"/>
    </location>
    <ligand>
        <name>Zn(2+)</name>
        <dbReference type="ChEBI" id="CHEBI:29105"/>
        <label>1</label>
    </ligand>
</feature>
<dbReference type="InterPro" id="IPR036264">
    <property type="entry name" value="Bact_exopeptidase_dim_dom"/>
</dbReference>
<protein>
    <submittedName>
        <fullName evidence="5">Zn-dependent hydrolase</fullName>
    </submittedName>
</protein>
<dbReference type="AlphaFoldDB" id="A0A437M278"/>
<dbReference type="OrthoDB" id="9808195at2"/>
<dbReference type="Proteomes" id="UP000282957">
    <property type="component" value="Unassembled WGS sequence"/>
</dbReference>
<proteinExistence type="inferred from homology"/>
<dbReference type="PANTHER" id="PTHR32494">
    <property type="entry name" value="ALLANTOATE DEIMINASE-RELATED"/>
    <property type="match status" value="1"/>
</dbReference>
<feature type="binding site" evidence="3">
    <location>
        <position position="106"/>
    </location>
    <ligand>
        <name>Zn(2+)</name>
        <dbReference type="ChEBI" id="CHEBI:29105"/>
        <label>2</label>
    </ligand>
</feature>
<organism evidence="5 6">
    <name type="scientific">Rhodovarius crocodyli</name>
    <dbReference type="NCBI Taxonomy" id="1979269"/>
    <lineage>
        <taxon>Bacteria</taxon>
        <taxon>Pseudomonadati</taxon>
        <taxon>Pseudomonadota</taxon>
        <taxon>Alphaproteobacteria</taxon>
        <taxon>Acetobacterales</taxon>
        <taxon>Roseomonadaceae</taxon>
        <taxon>Rhodovarius</taxon>
    </lineage>
</organism>
<dbReference type="CDD" id="cd03884">
    <property type="entry name" value="M20_bAS"/>
    <property type="match status" value="1"/>
</dbReference>
<evidence type="ECO:0000259" key="4">
    <source>
        <dbReference type="Pfam" id="PF07687"/>
    </source>
</evidence>
<dbReference type="Gene3D" id="3.40.630.10">
    <property type="entry name" value="Zn peptidases"/>
    <property type="match status" value="1"/>
</dbReference>
<evidence type="ECO:0000313" key="5">
    <source>
        <dbReference type="EMBL" id="RVT91819.1"/>
    </source>
</evidence>
<evidence type="ECO:0000256" key="1">
    <source>
        <dbReference type="ARBA" id="ARBA00006153"/>
    </source>
</evidence>
<accession>A0A437M278</accession>
<feature type="binding site" evidence="3">
    <location>
        <position position="141"/>
    </location>
    <ligand>
        <name>Zn(2+)</name>
        <dbReference type="ChEBI" id="CHEBI:29105"/>
        <label>2</label>
    </ligand>
</feature>
<keyword evidence="3" id="KW-0479">Metal-binding</keyword>
<dbReference type="RefSeq" id="WP_127789566.1">
    <property type="nucleotide sequence ID" value="NZ_SACL01000009.1"/>
</dbReference>
<keyword evidence="3" id="KW-0862">Zinc</keyword>
<name>A0A437M278_9PROT</name>
<reference evidence="5 6" key="1">
    <citation type="submission" date="2019-01" db="EMBL/GenBank/DDBJ databases">
        <authorList>
            <person name="Chen W.-M."/>
        </authorList>
    </citation>
    <scope>NUCLEOTIDE SEQUENCE [LARGE SCALE GENOMIC DNA]</scope>
    <source>
        <strain evidence="5 6">CCP-6</strain>
    </source>
</reference>
<dbReference type="SUPFAM" id="SSF53187">
    <property type="entry name" value="Zn-dependent exopeptidases"/>
    <property type="match status" value="1"/>
</dbReference>
<evidence type="ECO:0000256" key="2">
    <source>
        <dbReference type="ARBA" id="ARBA00022801"/>
    </source>
</evidence>
<dbReference type="Pfam" id="PF01546">
    <property type="entry name" value="Peptidase_M20"/>
    <property type="match status" value="1"/>
</dbReference>
<feature type="binding site" evidence="3">
    <location>
        <position position="399"/>
    </location>
    <ligand>
        <name>Zn(2+)</name>
        <dbReference type="ChEBI" id="CHEBI:29105"/>
        <label>2</label>
    </ligand>
</feature>
<gene>
    <name evidence="5" type="ORF">EOD42_21125</name>
</gene>